<feature type="compositionally biased region" description="Low complexity" evidence="4">
    <location>
        <begin position="22"/>
        <end position="38"/>
    </location>
</feature>
<sequence length="272" mass="29057">MSDPKSGPAAGDDITRDWLGEPTDAAAPDPMRAARGPAKPLPKRFYREAGIGEGESGFRLTLDGRPANTPARNPLAVPGRDLAERIAGEWQAQDEIIDPARMPVTRLVNTAIDGVAPRRAAVIDDLAAYAGTDLLAYRADSPERLVAAQTAAWDPILDWAREALGVRLILSEGVMHVTQPEASVQALRRAIEAADGPFRLAALHTMTTLTGSLLIALAVLRGHLTPDEAWAAAHVDETYQASVWGRDAEAEARLALRRAEFDAAAQVAALAR</sequence>
<evidence type="ECO:0000313" key="8">
    <source>
        <dbReference type="Proteomes" id="UP001156856"/>
    </source>
</evidence>
<dbReference type="AlphaFoldDB" id="A0A512IWU7"/>
<reference evidence="6" key="4">
    <citation type="submission" date="2023-01" db="EMBL/GenBank/DDBJ databases">
        <title>Draft genome sequence of Methylobacterium oxalidis strain NBRC 107715.</title>
        <authorList>
            <person name="Sun Q."/>
            <person name="Mori K."/>
        </authorList>
    </citation>
    <scope>NUCLEOTIDE SEQUENCE</scope>
    <source>
        <strain evidence="6">NBRC 107715</strain>
    </source>
</reference>
<comment type="caution">
    <text evidence="5">The sequence shown here is derived from an EMBL/GenBank/DDBJ whole genome shotgun (WGS) entry which is preliminary data.</text>
</comment>
<keyword evidence="8" id="KW-1185">Reference proteome</keyword>
<dbReference type="RefSeq" id="WP_147023804.1">
    <property type="nucleotide sequence ID" value="NZ_BJZU01000003.1"/>
</dbReference>
<dbReference type="GO" id="GO:0043461">
    <property type="term" value="P:proton-transporting ATP synthase complex assembly"/>
    <property type="evidence" value="ECO:0007669"/>
    <property type="project" value="InterPro"/>
</dbReference>
<evidence type="ECO:0000256" key="2">
    <source>
        <dbReference type="ARBA" id="ARBA00022946"/>
    </source>
</evidence>
<dbReference type="PANTHER" id="PTHR21013">
    <property type="entry name" value="ATP SYNTHASE MITOCHONDRIAL F1 COMPLEX ASSEMBLY FACTOR 2/ATP12 PROTEIN, MITOCHONDRIAL PRECURSOR"/>
    <property type="match status" value="1"/>
</dbReference>
<keyword evidence="3" id="KW-0143">Chaperone</keyword>
<dbReference type="Gene3D" id="3.30.2180.10">
    <property type="entry name" value="ATP12-like"/>
    <property type="match status" value="1"/>
</dbReference>
<feature type="region of interest" description="Disordered" evidence="4">
    <location>
        <begin position="1"/>
        <end position="40"/>
    </location>
</feature>
<dbReference type="Pfam" id="PF07542">
    <property type="entry name" value="ATP12"/>
    <property type="match status" value="1"/>
</dbReference>
<evidence type="ECO:0000313" key="5">
    <source>
        <dbReference type="EMBL" id="GEP02133.1"/>
    </source>
</evidence>
<evidence type="ECO:0000313" key="6">
    <source>
        <dbReference type="EMBL" id="GLS62078.1"/>
    </source>
</evidence>
<evidence type="ECO:0000313" key="7">
    <source>
        <dbReference type="Proteomes" id="UP000321960"/>
    </source>
</evidence>
<dbReference type="InterPro" id="IPR042272">
    <property type="entry name" value="ATP12_ATP_synth-F1-assembly_N"/>
</dbReference>
<reference evidence="5 7" key="3">
    <citation type="submission" date="2019-07" db="EMBL/GenBank/DDBJ databases">
        <title>Whole genome shotgun sequence of Methylobacterium oxalidis NBRC 107715.</title>
        <authorList>
            <person name="Hosoyama A."/>
            <person name="Uohara A."/>
            <person name="Ohji S."/>
            <person name="Ichikawa N."/>
        </authorList>
    </citation>
    <scope>NUCLEOTIDE SEQUENCE [LARGE SCALE GENOMIC DNA]</scope>
    <source>
        <strain evidence="5 7">NBRC 107715</strain>
    </source>
</reference>
<dbReference type="PANTHER" id="PTHR21013:SF10">
    <property type="entry name" value="ATP SYNTHASE MITOCHONDRIAL F1 COMPLEX ASSEMBLY FACTOR 2"/>
    <property type="match status" value="1"/>
</dbReference>
<reference evidence="8" key="2">
    <citation type="journal article" date="2019" name="Int. J. Syst. Evol. Microbiol.">
        <title>The Global Catalogue of Microorganisms (GCM) 10K type strain sequencing project: providing services to taxonomists for standard genome sequencing and annotation.</title>
        <authorList>
            <consortium name="The Broad Institute Genomics Platform"/>
            <consortium name="The Broad Institute Genome Sequencing Center for Infectious Disease"/>
            <person name="Wu L."/>
            <person name="Ma J."/>
        </authorList>
    </citation>
    <scope>NUCLEOTIDE SEQUENCE [LARGE SCALE GENOMIC DNA]</scope>
    <source>
        <strain evidence="8">NBRC 107715</strain>
    </source>
</reference>
<evidence type="ECO:0000256" key="1">
    <source>
        <dbReference type="ARBA" id="ARBA00008231"/>
    </source>
</evidence>
<dbReference type="EMBL" id="BJZU01000003">
    <property type="protein sequence ID" value="GEP02133.1"/>
    <property type="molecule type" value="Genomic_DNA"/>
</dbReference>
<organism evidence="5 7">
    <name type="scientific">Methylobacterium oxalidis</name>
    <dbReference type="NCBI Taxonomy" id="944322"/>
    <lineage>
        <taxon>Bacteria</taxon>
        <taxon>Pseudomonadati</taxon>
        <taxon>Pseudomonadota</taxon>
        <taxon>Alphaproteobacteria</taxon>
        <taxon>Hyphomicrobiales</taxon>
        <taxon>Methylobacteriaceae</taxon>
        <taxon>Methylobacterium</taxon>
    </lineage>
</organism>
<protein>
    <submittedName>
        <fullName evidence="5">ATPase</fullName>
    </submittedName>
</protein>
<gene>
    <name evidence="6" type="ORF">GCM10007888_04590</name>
    <name evidence="5" type="ORF">MOX02_01710</name>
</gene>
<accession>A0A512IWU7</accession>
<evidence type="ECO:0000256" key="4">
    <source>
        <dbReference type="SAM" id="MobiDB-lite"/>
    </source>
</evidence>
<evidence type="ECO:0000256" key="3">
    <source>
        <dbReference type="ARBA" id="ARBA00023186"/>
    </source>
</evidence>
<name>A0A512IWU7_9HYPH</name>
<dbReference type="InterPro" id="IPR023335">
    <property type="entry name" value="ATP12_ortho_dom_sf"/>
</dbReference>
<proteinExistence type="inferred from homology"/>
<dbReference type="SUPFAM" id="SSF160909">
    <property type="entry name" value="ATP12-like"/>
    <property type="match status" value="1"/>
</dbReference>
<keyword evidence="2" id="KW-0809">Transit peptide</keyword>
<dbReference type="OrthoDB" id="9797825at2"/>
<dbReference type="Proteomes" id="UP000321960">
    <property type="component" value="Unassembled WGS sequence"/>
</dbReference>
<comment type="similarity">
    <text evidence="1">Belongs to the ATP12 family.</text>
</comment>
<dbReference type="InterPro" id="IPR011419">
    <property type="entry name" value="ATP12_ATP_synth-F1-assembly"/>
</dbReference>
<reference evidence="6" key="1">
    <citation type="journal article" date="2014" name="Int. J. Syst. Evol. Microbiol.">
        <title>Complete genome of a new Firmicutes species belonging to the dominant human colonic microbiota ('Ruminococcus bicirculans') reveals two chromosomes and a selective capacity to utilize plant glucans.</title>
        <authorList>
            <consortium name="NISC Comparative Sequencing Program"/>
            <person name="Wegmann U."/>
            <person name="Louis P."/>
            <person name="Goesmann A."/>
            <person name="Henrissat B."/>
            <person name="Duncan S.H."/>
            <person name="Flint H.J."/>
        </authorList>
    </citation>
    <scope>NUCLEOTIDE SEQUENCE</scope>
    <source>
        <strain evidence="6">NBRC 107715</strain>
    </source>
</reference>
<dbReference type="Gene3D" id="1.10.3580.10">
    <property type="entry name" value="ATP12 ATPase"/>
    <property type="match status" value="1"/>
</dbReference>
<dbReference type="EMBL" id="BSPK01000004">
    <property type="protein sequence ID" value="GLS62078.1"/>
    <property type="molecule type" value="Genomic_DNA"/>
</dbReference>
<dbReference type="Proteomes" id="UP001156856">
    <property type="component" value="Unassembled WGS sequence"/>
</dbReference>